<dbReference type="Proteomes" id="UP001479290">
    <property type="component" value="Unassembled WGS sequence"/>
</dbReference>
<evidence type="ECO:0000313" key="1">
    <source>
        <dbReference type="EMBL" id="KAK9976424.1"/>
    </source>
</evidence>
<dbReference type="EMBL" id="JAWDJR010000004">
    <property type="protein sequence ID" value="KAK9976424.1"/>
    <property type="molecule type" value="Genomic_DNA"/>
</dbReference>
<comment type="caution">
    <text evidence="1">The sequence shown here is derived from an EMBL/GenBank/DDBJ whole genome shotgun (WGS) entry which is preliminary data.</text>
</comment>
<dbReference type="AlphaFoldDB" id="A0AAW2AUI7"/>
<keyword evidence="2" id="KW-1185">Reference proteome</keyword>
<reference evidence="1 2" key="1">
    <citation type="submission" date="2024-05" db="EMBL/GenBank/DDBJ databases">
        <title>A high-quality chromosomal-level genome assembly of Topmouth culter (Culter alburnus).</title>
        <authorList>
            <person name="Zhao H."/>
        </authorList>
    </citation>
    <scope>NUCLEOTIDE SEQUENCE [LARGE SCALE GENOMIC DNA]</scope>
    <source>
        <strain evidence="1">CATC2023</strain>
        <tissue evidence="1">Muscle</tissue>
    </source>
</reference>
<sequence>MAPCGMRGTNASLNISFPPDDNNTVIRRIRRATVATVIPTHGLEENIITMTEGSSVRFDCNPWEKHCPRCRKPDYAVYAQVYFCKDPCEWKDVKAYRNPTSYGMDGRFRVAKKNRTGKDWYETFSIVVSRPSPEPVKPLIEPAFEPATKEEMVWMGSEGAGKRGTNPEVQKAMMKCQGNKACTLALLQKEELEINTSCWLCLQMSRAWKAAPLTVATMNETSCLIPRQMTEVLMAAADIEQGRCPNPFGLQTYFFSMH</sequence>
<accession>A0AAW2AUI7</accession>
<organism evidence="1 2">
    <name type="scientific">Culter alburnus</name>
    <name type="common">Topmouth culter</name>
    <dbReference type="NCBI Taxonomy" id="194366"/>
    <lineage>
        <taxon>Eukaryota</taxon>
        <taxon>Metazoa</taxon>
        <taxon>Chordata</taxon>
        <taxon>Craniata</taxon>
        <taxon>Vertebrata</taxon>
        <taxon>Euteleostomi</taxon>
        <taxon>Actinopterygii</taxon>
        <taxon>Neopterygii</taxon>
        <taxon>Teleostei</taxon>
        <taxon>Ostariophysi</taxon>
        <taxon>Cypriniformes</taxon>
        <taxon>Xenocyprididae</taxon>
        <taxon>Xenocypridinae</taxon>
        <taxon>Culter</taxon>
    </lineage>
</organism>
<gene>
    <name evidence="1" type="ORF">ABG768_021629</name>
</gene>
<name>A0AAW2AUI7_CULAL</name>
<proteinExistence type="predicted"/>
<evidence type="ECO:0000313" key="2">
    <source>
        <dbReference type="Proteomes" id="UP001479290"/>
    </source>
</evidence>
<protein>
    <submittedName>
        <fullName evidence="1">Uncharacterized protein</fullName>
    </submittedName>
</protein>